<feature type="domain" description="F5/8 type C" evidence="7">
    <location>
        <begin position="647"/>
        <end position="802"/>
    </location>
</feature>
<dbReference type="InterPro" id="IPR001304">
    <property type="entry name" value="C-type_lectin-like"/>
</dbReference>
<keyword evidence="3 6" id="KW-0472">Membrane</keyword>
<keyword evidence="6" id="KW-0812">Transmembrane</keyword>
<protein>
    <submittedName>
        <fullName evidence="13">Uncharacterized protein LOC118411132</fullName>
    </submittedName>
</protein>
<dbReference type="InterPro" id="IPR008979">
    <property type="entry name" value="Galactose-bd-like_sf"/>
</dbReference>
<dbReference type="InterPro" id="IPR003961">
    <property type="entry name" value="FN3_dom"/>
</dbReference>
<dbReference type="SMART" id="SM00241">
    <property type="entry name" value="ZP"/>
    <property type="match status" value="1"/>
</dbReference>
<name>A0A9J7KRF8_BRAFL</name>
<dbReference type="PROSITE" id="PS00615">
    <property type="entry name" value="C_TYPE_LECTIN_1"/>
    <property type="match status" value="1"/>
</dbReference>
<evidence type="ECO:0000313" key="12">
    <source>
        <dbReference type="Proteomes" id="UP000001554"/>
    </source>
</evidence>
<gene>
    <name evidence="13" type="primary">LOC118411132</name>
</gene>
<dbReference type="InterPro" id="IPR016187">
    <property type="entry name" value="CTDL_fold"/>
</dbReference>
<dbReference type="InterPro" id="IPR001507">
    <property type="entry name" value="ZP_dom"/>
</dbReference>
<dbReference type="OMA" id="QHSTDET"/>
<sequence>MGMGSSLQYRRAIDTVKVVLENSSGNAELIFNGTNTDKFNWFSKSNLLSSPWSDIYTETQNVFSIQGIQHSNIGIRSRSFYINRNWGGCDNDEGWLLVADLGENVGTAERMVIYIDTPGNVLCSCSGDQHLSEDGTSCVDCQVPLGVESGAIPDSSITASTSWPGFLPEHGRLNGVAGNGAWAVGTKTLGQWLQVFTGNTDINTPVTNLLDNHVDARYVRFVVMSWNDHISMRVDVLGCSPSLAGLTLDDVGMGELSVSWTVVGSLPISRYRLRYQPADGSGSYQDLSPAPGTGDTSATVPGLLPDTDYNITVTSFGEDDQPNGVISGTYATVCQVPLGMESGAIPDSSINASSSHHDSYQPYHGRLNGVAGHGAWAPQTSVIGQWLQVDLGVLKRVTGTVIQGRHTTYHGEQFVTSYKLQYSADGSSWTTYANSDGSDKVFAGNTDINTPVTNLLDNPVDARYVRFVVQSWNTYISMRVDVLGCSTGCPLADYVSFNGVCYKDFAVYTNFYTARQTCATDGGLLAMPKDSAINTFIHELAGVNERRWIGLTDEDTEGEWVFEDGTTLASARYSNWQPSQPDNHNGIEDCVEVLGGAEHYWSDRACNVRLPGFICQLDRETTTIAPVTTPMTTVMTTSAPTTSPDVCHPIPLGMESGAIPDSAITASSVWQRWGNTEVHDPWFARLHSSAGWGGWAAHDNIVGQWLQVDLGEMKQVKGVITQGRFSGDAQWVTSYKLLFSADGTSWTAYANSDGTDKIFPGNTDMNTPVTNLLDDPVETRYVRFVVVTFQGHILMRVEILGCGAENHCYPNPCENGDVCIDSGDSYICKSRGAVCKAWGDPHYYPFDGGDHHFQGPCRYTLAKDCGNSSDFTVTTQNVPGNPFVSYVREVFVEAHGFVIGVHQGKDVTVDGTPYSLSSSLAGGMVEVSLTGRFVRVLLKNLSVEVSYDGDHEVRVEVPGDYRGQMCGLCGNFNGDTSDNYMTPDGTVVGDENTFGDSWLTDSSTCPEGRRGKREAELTPLSGCPDAVRAAAESADSCGLLEDTNGPFAACHGFVAPGPYFQTCLFDMCALDGNTTGLCQNLEAYAEACRAAGVAPFSWRTEDLCPGVCPVNSAFSPCASYCPATCANPNAEENCDLGCGEGCACDPGFVLSGQQCVPEEQCGCTDDEGRYYTLGERWSEDGQRCVCEAGNVITCSELTGLTLDEAGISHLAVSWTVVGSLPISRYRLRYQPADGSGSYRDLSPAPAAGGSSATIPELLPDTDYTLTLTSFGEDDQPNGVISGTFRTAEVVVNVECDQDSMTISIPRTALLAVDVENMHLLDTSCVATVDDDFVTLETHLQQCGTQQETLGDDKFIFSNEAIANQVTHANGAVRNQPINLPFQCEFLRQYDVSRGPIMYNIPSPRIQIVDANNTFMLEMRMYTSTDFVASYESDDFPIQVTPSDRLNFGLSVTSPLENLELFARDCVSTPTTDPNDSPRVNIITDGCEVDETLEKDDDRSNDKALYYSVAAFTFPNAIEPSLVYFHCTMIICFKDDPDSRCRQGCIPAARRRRAVSYGTEGRVRRESSRDHQADITQGPFQVNFEEAGAGPAGVPVGTVVGAVVAVAGIIGLLIVAVVLLKKRGGLALGRKKREDDTLGLDNYAFQAWGNKNKTGNADTKA</sequence>
<dbReference type="SMART" id="SM00060">
    <property type="entry name" value="FN3"/>
    <property type="match status" value="2"/>
</dbReference>
<dbReference type="SUPFAM" id="SSF56436">
    <property type="entry name" value="C-type lectin-like"/>
    <property type="match status" value="1"/>
</dbReference>
<dbReference type="FunFam" id="2.10.25.10:FF:000055">
    <property type="entry name" value="alpha-tectorin isoform X1"/>
    <property type="match status" value="1"/>
</dbReference>
<dbReference type="InterPro" id="IPR052749">
    <property type="entry name" value="Alpha-tectorin"/>
</dbReference>
<dbReference type="Pfam" id="PF00041">
    <property type="entry name" value="fn3"/>
    <property type="match status" value="1"/>
</dbReference>
<organism evidence="12 13">
    <name type="scientific">Branchiostoma floridae</name>
    <name type="common">Florida lancelet</name>
    <name type="synonym">Amphioxus</name>
    <dbReference type="NCBI Taxonomy" id="7739"/>
    <lineage>
        <taxon>Eukaryota</taxon>
        <taxon>Metazoa</taxon>
        <taxon>Chordata</taxon>
        <taxon>Cephalochordata</taxon>
        <taxon>Leptocardii</taxon>
        <taxon>Amphioxiformes</taxon>
        <taxon>Branchiostomatidae</taxon>
        <taxon>Branchiostoma</taxon>
    </lineage>
</organism>
<dbReference type="Proteomes" id="UP000001554">
    <property type="component" value="Chromosome 3"/>
</dbReference>
<dbReference type="Pfam" id="PF00100">
    <property type="entry name" value="Zona_pellucida"/>
    <property type="match status" value="1"/>
</dbReference>
<dbReference type="Pfam" id="PF08742">
    <property type="entry name" value="C8"/>
    <property type="match status" value="1"/>
</dbReference>
<evidence type="ECO:0000256" key="5">
    <source>
        <dbReference type="SAM" id="MobiDB-lite"/>
    </source>
</evidence>
<feature type="transmembrane region" description="Helical" evidence="6">
    <location>
        <begin position="1598"/>
        <end position="1619"/>
    </location>
</feature>
<dbReference type="SMART" id="SM00034">
    <property type="entry name" value="CLECT"/>
    <property type="match status" value="1"/>
</dbReference>
<evidence type="ECO:0000256" key="3">
    <source>
        <dbReference type="ARBA" id="ARBA00023136"/>
    </source>
</evidence>
<dbReference type="SUPFAM" id="SSF57567">
    <property type="entry name" value="Serine protease inhibitors"/>
    <property type="match status" value="1"/>
</dbReference>
<dbReference type="InterPro" id="IPR000421">
    <property type="entry name" value="FA58C"/>
</dbReference>
<evidence type="ECO:0000259" key="8">
    <source>
        <dbReference type="PROSITE" id="PS50041"/>
    </source>
</evidence>
<feature type="region of interest" description="Disordered" evidence="5">
    <location>
        <begin position="282"/>
        <end position="302"/>
    </location>
</feature>
<dbReference type="RefSeq" id="XP_035669067.1">
    <property type="nucleotide sequence ID" value="XM_035813174.1"/>
</dbReference>
<dbReference type="InterPro" id="IPR014853">
    <property type="entry name" value="VWF/SSPO/ZAN-like_Cys-rich_dom"/>
</dbReference>
<dbReference type="InterPro" id="IPR055355">
    <property type="entry name" value="ZP-C"/>
</dbReference>
<evidence type="ECO:0000256" key="4">
    <source>
        <dbReference type="ARBA" id="ARBA00023157"/>
    </source>
</evidence>
<keyword evidence="4" id="KW-1015">Disulfide bond</keyword>
<reference evidence="13" key="2">
    <citation type="submission" date="2025-08" db="UniProtKB">
        <authorList>
            <consortium name="RefSeq"/>
        </authorList>
    </citation>
    <scope>IDENTIFICATION</scope>
    <source>
        <strain evidence="13">S238N-H82</strain>
        <tissue evidence="13">Testes</tissue>
    </source>
</reference>
<dbReference type="GO" id="GO:0016020">
    <property type="term" value="C:membrane"/>
    <property type="evidence" value="ECO:0007669"/>
    <property type="project" value="UniProtKB-SubCell"/>
</dbReference>
<evidence type="ECO:0000256" key="6">
    <source>
        <dbReference type="SAM" id="Phobius"/>
    </source>
</evidence>
<dbReference type="CDD" id="cd00057">
    <property type="entry name" value="FA58C"/>
    <property type="match status" value="2"/>
</dbReference>
<dbReference type="Gene3D" id="2.60.40.3210">
    <property type="entry name" value="Zona pellucida, ZP-N domain"/>
    <property type="match status" value="1"/>
</dbReference>
<dbReference type="PANTHER" id="PTHR46160">
    <property type="entry name" value="ALPHA-TECTORIN-RELATED"/>
    <property type="match status" value="1"/>
</dbReference>
<dbReference type="OrthoDB" id="10046852at2759"/>
<dbReference type="SUPFAM" id="SSF49265">
    <property type="entry name" value="Fibronectin type III"/>
    <property type="match status" value="2"/>
</dbReference>
<dbReference type="Gene3D" id="2.60.40.10">
    <property type="entry name" value="Immunoglobulins"/>
    <property type="match status" value="2"/>
</dbReference>
<dbReference type="SUPFAM" id="SSF49785">
    <property type="entry name" value="Galactose-binding domain-like"/>
    <property type="match status" value="3"/>
</dbReference>
<dbReference type="SMART" id="SM00231">
    <property type="entry name" value="FA58C"/>
    <property type="match status" value="3"/>
</dbReference>
<feature type="domain" description="F5/8 type C" evidence="7">
    <location>
        <begin position="334"/>
        <end position="485"/>
    </location>
</feature>
<keyword evidence="6" id="KW-1133">Transmembrane helix</keyword>
<dbReference type="KEGG" id="bfo:118411132"/>
<proteinExistence type="predicted"/>
<dbReference type="GeneID" id="118411132"/>
<feature type="domain" description="ZP" evidence="10">
    <location>
        <begin position="1294"/>
        <end position="1547"/>
    </location>
</feature>
<dbReference type="PROSITE" id="PS01285">
    <property type="entry name" value="FA58C_1"/>
    <property type="match status" value="1"/>
</dbReference>
<dbReference type="InterPro" id="IPR016186">
    <property type="entry name" value="C-type_lectin-like/link_sf"/>
</dbReference>
<dbReference type="InterPro" id="IPR001846">
    <property type="entry name" value="VWF_type-D"/>
</dbReference>
<dbReference type="SMART" id="SM00216">
    <property type="entry name" value="VWD"/>
    <property type="match status" value="1"/>
</dbReference>
<dbReference type="SMART" id="SM00832">
    <property type="entry name" value="C8"/>
    <property type="match status" value="1"/>
</dbReference>
<evidence type="ECO:0000259" key="10">
    <source>
        <dbReference type="PROSITE" id="PS51034"/>
    </source>
</evidence>
<dbReference type="CDD" id="cd00063">
    <property type="entry name" value="FN3"/>
    <property type="match status" value="2"/>
</dbReference>
<keyword evidence="2" id="KW-0732">Signal</keyword>
<dbReference type="PROSITE" id="PS50022">
    <property type="entry name" value="FA58C_3"/>
    <property type="match status" value="4"/>
</dbReference>
<dbReference type="InterPro" id="IPR002919">
    <property type="entry name" value="TIL_dom"/>
</dbReference>
<feature type="domain" description="Fibronectin type-III" evidence="9">
    <location>
        <begin position="242"/>
        <end position="339"/>
    </location>
</feature>
<comment type="subcellular location">
    <subcellularLocation>
        <location evidence="1">Membrane</location>
    </subcellularLocation>
</comment>
<evidence type="ECO:0000259" key="11">
    <source>
        <dbReference type="PROSITE" id="PS51233"/>
    </source>
</evidence>
<dbReference type="InterPro" id="IPR013783">
    <property type="entry name" value="Ig-like_fold"/>
</dbReference>
<evidence type="ECO:0000256" key="2">
    <source>
        <dbReference type="ARBA" id="ARBA00022729"/>
    </source>
</evidence>
<dbReference type="Gene3D" id="2.60.120.260">
    <property type="entry name" value="Galactose-binding domain-like"/>
    <property type="match status" value="4"/>
</dbReference>
<dbReference type="PANTHER" id="PTHR46160:SF8">
    <property type="entry name" value="VWFD DOMAIN-CONTAINING PROTEIN"/>
    <property type="match status" value="1"/>
</dbReference>
<dbReference type="Gene3D" id="2.10.25.10">
    <property type="entry name" value="Laminin"/>
    <property type="match status" value="1"/>
</dbReference>
<evidence type="ECO:0000259" key="9">
    <source>
        <dbReference type="PROSITE" id="PS50853"/>
    </source>
</evidence>
<dbReference type="FunFam" id="2.60.120.260:FF:000002">
    <property type="entry name" value="Coagulation factor VIII"/>
    <property type="match status" value="2"/>
</dbReference>
<feature type="domain" description="Fibronectin type-III" evidence="9">
    <location>
        <begin position="1196"/>
        <end position="1289"/>
    </location>
</feature>
<dbReference type="Gene3D" id="3.10.100.10">
    <property type="entry name" value="Mannose-Binding Protein A, subunit A"/>
    <property type="match status" value="1"/>
</dbReference>
<dbReference type="PROSITE" id="PS50041">
    <property type="entry name" value="C_TYPE_LECTIN_2"/>
    <property type="match status" value="1"/>
</dbReference>
<dbReference type="Pfam" id="PF00059">
    <property type="entry name" value="Lectin_C"/>
    <property type="match status" value="1"/>
</dbReference>
<dbReference type="Pfam" id="PF00754">
    <property type="entry name" value="F5_F8_type_C"/>
    <property type="match status" value="2"/>
</dbReference>
<dbReference type="Pfam" id="PF01826">
    <property type="entry name" value="TIL"/>
    <property type="match status" value="1"/>
</dbReference>
<dbReference type="InterPro" id="IPR036116">
    <property type="entry name" value="FN3_sf"/>
</dbReference>
<dbReference type="CDD" id="cd19941">
    <property type="entry name" value="TIL"/>
    <property type="match status" value="1"/>
</dbReference>
<dbReference type="InterPro" id="IPR018378">
    <property type="entry name" value="C-type_lectin_CS"/>
</dbReference>
<dbReference type="Gene3D" id="2.60.40.4100">
    <property type="entry name" value="Zona pellucida, ZP-C domain"/>
    <property type="match status" value="1"/>
</dbReference>
<evidence type="ECO:0000256" key="1">
    <source>
        <dbReference type="ARBA" id="ARBA00004370"/>
    </source>
</evidence>
<feature type="domain" description="C-type lectin" evidence="8">
    <location>
        <begin position="497"/>
        <end position="611"/>
    </location>
</feature>
<feature type="domain" description="VWFD" evidence="11">
    <location>
        <begin position="833"/>
        <end position="1006"/>
    </location>
</feature>
<keyword evidence="12" id="KW-1185">Reference proteome</keyword>
<reference evidence="12" key="1">
    <citation type="journal article" date="2020" name="Nat. Ecol. Evol.">
        <title>Deeply conserved synteny resolves early events in vertebrate evolution.</title>
        <authorList>
            <person name="Simakov O."/>
            <person name="Marletaz F."/>
            <person name="Yue J.X."/>
            <person name="O'Connell B."/>
            <person name="Jenkins J."/>
            <person name="Brandt A."/>
            <person name="Calef R."/>
            <person name="Tung C.H."/>
            <person name="Huang T.K."/>
            <person name="Schmutz J."/>
            <person name="Satoh N."/>
            <person name="Yu J.K."/>
            <person name="Putnam N.H."/>
            <person name="Green R.E."/>
            <person name="Rokhsar D.S."/>
        </authorList>
    </citation>
    <scope>NUCLEOTIDE SEQUENCE [LARGE SCALE GENOMIC DNA]</scope>
    <source>
        <strain evidence="12">S238N-H82</strain>
    </source>
</reference>
<dbReference type="Pfam" id="PF00094">
    <property type="entry name" value="VWD"/>
    <property type="match status" value="1"/>
</dbReference>
<dbReference type="PROSITE" id="PS51233">
    <property type="entry name" value="VWFD"/>
    <property type="match status" value="1"/>
</dbReference>
<accession>A0A9J7KRF8</accession>
<feature type="domain" description="F5/8 type C" evidence="7">
    <location>
        <begin position="141"/>
        <end position="195"/>
    </location>
</feature>
<dbReference type="InterPro" id="IPR036084">
    <property type="entry name" value="Ser_inhib-like_sf"/>
</dbReference>
<dbReference type="PROSITE" id="PS50853">
    <property type="entry name" value="FN3"/>
    <property type="match status" value="2"/>
</dbReference>
<evidence type="ECO:0000313" key="13">
    <source>
        <dbReference type="RefSeq" id="XP_035669067.1"/>
    </source>
</evidence>
<evidence type="ECO:0000259" key="7">
    <source>
        <dbReference type="PROSITE" id="PS50022"/>
    </source>
</evidence>
<dbReference type="InterPro" id="IPR042235">
    <property type="entry name" value="ZP-C_dom"/>
</dbReference>
<feature type="domain" description="F5/8 type C" evidence="7">
    <location>
        <begin position="196"/>
        <end position="239"/>
    </location>
</feature>
<dbReference type="PROSITE" id="PS51034">
    <property type="entry name" value="ZP_2"/>
    <property type="match status" value="1"/>
</dbReference>